<dbReference type="InterPro" id="IPR029033">
    <property type="entry name" value="His_PPase_superfam"/>
</dbReference>
<dbReference type="RefSeq" id="WP_096488717.1">
    <property type="nucleotide sequence ID" value="NZ_JAHXPO010000001.1"/>
</dbReference>
<evidence type="ECO:0000313" key="1">
    <source>
        <dbReference type="EMBL" id="QHG09152.1"/>
    </source>
</evidence>
<dbReference type="Pfam" id="PF00300">
    <property type="entry name" value="His_Phos_1"/>
    <property type="match status" value="1"/>
</dbReference>
<dbReference type="AlphaFoldDB" id="A0A173MV51"/>
<reference evidence="1" key="1">
    <citation type="journal article" date="2020" name="Microbiol. Resour. Announc.">
        <title>Complete Genome Sequence of Moraxella osloensis Strain YV1, Isolated from an Australian Wastewater Treatment Plant.</title>
        <authorList>
            <person name="Batinovic S."/>
            <person name="Rice D.T.F."/>
            <person name="Seviour R.J."/>
            <person name="Petrovski S."/>
        </authorList>
    </citation>
    <scope>NUCLEOTIDE SEQUENCE</scope>
    <source>
        <strain evidence="1">YV1</strain>
    </source>
</reference>
<name>A0A173MV51_FAUOS</name>
<dbReference type="SUPFAM" id="SSF53254">
    <property type="entry name" value="Phosphoglycerate mutase-like"/>
    <property type="match status" value="1"/>
</dbReference>
<proteinExistence type="predicted"/>
<dbReference type="InterPro" id="IPR013078">
    <property type="entry name" value="His_Pase_superF_clade-1"/>
</dbReference>
<gene>
    <name evidence="1" type="ORF">GSF12_04175</name>
</gene>
<dbReference type="Gene3D" id="3.40.50.1240">
    <property type="entry name" value="Phosphoglycerate mutase-like"/>
    <property type="match status" value="1"/>
</dbReference>
<dbReference type="EMBL" id="CP047226">
    <property type="protein sequence ID" value="QHG09152.1"/>
    <property type="molecule type" value="Genomic_DNA"/>
</dbReference>
<accession>A0A173MV51</accession>
<sequence length="258" mass="29633">MKLISLVRHGQASFGADNYDQLSPKGVAQTQWLGDSFRQSGRQVHALMSGSMARQKDSLKHFLSHYYVTREGIELTEITHHVQNALKNQANPSLTMPLLLGEDSSFNEFNHEQILYKAGLPFADKASFMAYLSSQTHPEISFTEIFTQAMSRWQSGQYDSDYDESWQHFLQRTWNGFERLMAQTGEHEHAMVFTSGGVIASIMQQVMKLSDVQAFDLNWHIANASVHQFRVSDQGVFLQTFNEFSYLYQQGEQMVTWR</sequence>
<protein>
    <submittedName>
        <fullName evidence="1">Histidine phosphatase family protein</fullName>
    </submittedName>
</protein>
<dbReference type="CDD" id="cd07040">
    <property type="entry name" value="HP"/>
    <property type="match status" value="1"/>
</dbReference>
<organism evidence="1">
    <name type="scientific">Faucicola osloensis</name>
    <name type="common">Moraxella osloensis</name>
    <dbReference type="NCBI Taxonomy" id="34062"/>
    <lineage>
        <taxon>Bacteria</taxon>
        <taxon>Pseudomonadati</taxon>
        <taxon>Pseudomonadota</taxon>
        <taxon>Gammaproteobacteria</taxon>
        <taxon>Moraxellales</taxon>
        <taxon>Moraxellaceae</taxon>
        <taxon>Faucicola</taxon>
    </lineage>
</organism>